<dbReference type="AlphaFoldDB" id="A0A0N1ITU4"/>
<dbReference type="EMBL" id="KQ435735">
    <property type="protein sequence ID" value="KOX77224.1"/>
    <property type="molecule type" value="Genomic_DNA"/>
</dbReference>
<sequence length="117" mass="13768">MSKYNINETLSEDQRTHELIKNSVQMKGNNLQFQVSSHFLVPSELRIQERHNNKTRCRTLNQYQFSLILTVTLILISNNYQNTDRCLYAFLWVKIFVDNSIIGEKSCNTLPSKFITH</sequence>
<evidence type="ECO:0000313" key="1">
    <source>
        <dbReference type="EMBL" id="KOX77224.1"/>
    </source>
</evidence>
<keyword evidence="2" id="KW-1185">Reference proteome</keyword>
<proteinExistence type="predicted"/>
<accession>A0A0N1ITU4</accession>
<gene>
    <name evidence="1" type="ORF">WN51_10314</name>
</gene>
<protein>
    <submittedName>
        <fullName evidence="1">Uncharacterized protein</fullName>
    </submittedName>
</protein>
<dbReference type="Proteomes" id="UP000053105">
    <property type="component" value="Unassembled WGS sequence"/>
</dbReference>
<evidence type="ECO:0000313" key="2">
    <source>
        <dbReference type="Proteomes" id="UP000053105"/>
    </source>
</evidence>
<name>A0A0N1ITU4_9HYME</name>
<reference evidence="1 2" key="1">
    <citation type="submission" date="2015-07" db="EMBL/GenBank/DDBJ databases">
        <title>The genome of Melipona quadrifasciata.</title>
        <authorList>
            <person name="Pan H."/>
            <person name="Kapheim K."/>
        </authorList>
    </citation>
    <scope>NUCLEOTIDE SEQUENCE [LARGE SCALE GENOMIC DNA]</scope>
    <source>
        <strain evidence="1">0111107301</strain>
        <tissue evidence="1">Whole body</tissue>
    </source>
</reference>
<organism evidence="1 2">
    <name type="scientific">Melipona quadrifasciata</name>
    <dbReference type="NCBI Taxonomy" id="166423"/>
    <lineage>
        <taxon>Eukaryota</taxon>
        <taxon>Metazoa</taxon>
        <taxon>Ecdysozoa</taxon>
        <taxon>Arthropoda</taxon>
        <taxon>Hexapoda</taxon>
        <taxon>Insecta</taxon>
        <taxon>Pterygota</taxon>
        <taxon>Neoptera</taxon>
        <taxon>Endopterygota</taxon>
        <taxon>Hymenoptera</taxon>
        <taxon>Apocrita</taxon>
        <taxon>Aculeata</taxon>
        <taxon>Apoidea</taxon>
        <taxon>Anthophila</taxon>
        <taxon>Apidae</taxon>
        <taxon>Melipona</taxon>
    </lineage>
</organism>